<feature type="transmembrane region" description="Helical" evidence="5">
    <location>
        <begin position="206"/>
        <end position="224"/>
    </location>
</feature>
<dbReference type="InterPro" id="IPR011547">
    <property type="entry name" value="SLC26A/SulP_dom"/>
</dbReference>
<evidence type="ECO:0000256" key="1">
    <source>
        <dbReference type="ARBA" id="ARBA00004141"/>
    </source>
</evidence>
<reference evidence="7" key="1">
    <citation type="submission" date="2021-01" db="EMBL/GenBank/DDBJ databases">
        <authorList>
            <person name="Corre E."/>
            <person name="Pelletier E."/>
            <person name="Niang G."/>
            <person name="Scheremetjew M."/>
            <person name="Finn R."/>
            <person name="Kale V."/>
            <person name="Holt S."/>
            <person name="Cochrane G."/>
            <person name="Meng A."/>
            <person name="Brown T."/>
            <person name="Cohen L."/>
        </authorList>
    </citation>
    <scope>NUCLEOTIDE SEQUENCE</scope>
    <source>
        <strain evidence="7">CCMP645</strain>
    </source>
</reference>
<keyword evidence="2 5" id="KW-0812">Transmembrane</keyword>
<feature type="transmembrane region" description="Helical" evidence="5">
    <location>
        <begin position="174"/>
        <end position="194"/>
    </location>
</feature>
<keyword evidence="3 5" id="KW-1133">Transmembrane helix</keyword>
<dbReference type="EMBL" id="HBIZ01038206">
    <property type="protein sequence ID" value="CAE0771777.1"/>
    <property type="molecule type" value="Transcribed_RNA"/>
</dbReference>
<dbReference type="Pfam" id="PF00916">
    <property type="entry name" value="Sulfate_transp"/>
    <property type="match status" value="1"/>
</dbReference>
<sequence length="313" mass="33169">MLPPPMQAGLFASIGYGLYELSFETLSLSPPLDMAADGTLFGWDAVQLWGAAHAIGFALWLASRKTSHPALFPVFVVGITVCVHAVCAATGTSLAAARENGWMMAATEGRPFWTLLEARQFSKARFDLICRPEALRELVCAVLFGPVVNTLLNLLLIAPVVGEKEMQIGLELRAHATGSLILGAAGGYSNYVAISNTAIHIKCGGVSRLSCWFAALVSALFLLVHPLFALVGYVPTLVVAATCVYIGVDFLFDNLALPLVSFDLGAAAVSWAVFLLCQQVGVLVGVIISIILGQVYAVLTSGKTKTKEAIKAE</sequence>
<dbReference type="PANTHER" id="PTHR43310">
    <property type="entry name" value="SULFATE TRANSPORTER YBAR-RELATED"/>
    <property type="match status" value="1"/>
</dbReference>
<feature type="transmembrane region" description="Helical" evidence="5">
    <location>
        <begin position="138"/>
        <end position="162"/>
    </location>
</feature>
<feature type="transmembrane region" description="Helical" evidence="5">
    <location>
        <begin position="74"/>
        <end position="97"/>
    </location>
</feature>
<accession>A0A7S4BNL4</accession>
<evidence type="ECO:0000256" key="2">
    <source>
        <dbReference type="ARBA" id="ARBA00022692"/>
    </source>
</evidence>
<evidence type="ECO:0000256" key="4">
    <source>
        <dbReference type="ARBA" id="ARBA00023136"/>
    </source>
</evidence>
<evidence type="ECO:0000256" key="3">
    <source>
        <dbReference type="ARBA" id="ARBA00022989"/>
    </source>
</evidence>
<proteinExistence type="predicted"/>
<organism evidence="7">
    <name type="scientific">Chrysotila carterae</name>
    <name type="common">Marine alga</name>
    <name type="synonym">Syracosphaera carterae</name>
    <dbReference type="NCBI Taxonomy" id="13221"/>
    <lineage>
        <taxon>Eukaryota</taxon>
        <taxon>Haptista</taxon>
        <taxon>Haptophyta</taxon>
        <taxon>Prymnesiophyceae</taxon>
        <taxon>Isochrysidales</taxon>
        <taxon>Isochrysidaceae</taxon>
        <taxon>Chrysotila</taxon>
    </lineage>
</organism>
<comment type="subcellular location">
    <subcellularLocation>
        <location evidence="1">Membrane</location>
        <topology evidence="1">Multi-pass membrane protein</topology>
    </subcellularLocation>
</comment>
<dbReference type="PANTHER" id="PTHR43310:SF1">
    <property type="entry name" value="SULFATE TRANSPORTER YBAR-RELATED"/>
    <property type="match status" value="1"/>
</dbReference>
<evidence type="ECO:0000259" key="6">
    <source>
        <dbReference type="Pfam" id="PF00916"/>
    </source>
</evidence>
<name>A0A7S4BNL4_CHRCT</name>
<keyword evidence="4 5" id="KW-0472">Membrane</keyword>
<protein>
    <recommendedName>
        <fullName evidence="6">SLC26A/SulP transporter domain-containing protein</fullName>
    </recommendedName>
</protein>
<evidence type="ECO:0000313" key="7">
    <source>
        <dbReference type="EMBL" id="CAE0771777.1"/>
    </source>
</evidence>
<dbReference type="GO" id="GO:0016020">
    <property type="term" value="C:membrane"/>
    <property type="evidence" value="ECO:0007669"/>
    <property type="project" value="UniProtKB-SubCell"/>
</dbReference>
<dbReference type="InterPro" id="IPR052706">
    <property type="entry name" value="Membrane-Transporter-like"/>
</dbReference>
<feature type="domain" description="SLC26A/SulP transporter" evidence="6">
    <location>
        <begin position="71"/>
        <end position="253"/>
    </location>
</feature>
<gene>
    <name evidence="7" type="ORF">PCAR00345_LOCUS24389</name>
</gene>
<dbReference type="AlphaFoldDB" id="A0A7S4BNL4"/>
<feature type="transmembrane region" description="Helical" evidence="5">
    <location>
        <begin position="280"/>
        <end position="299"/>
    </location>
</feature>
<evidence type="ECO:0000256" key="5">
    <source>
        <dbReference type="SAM" id="Phobius"/>
    </source>
</evidence>
<feature type="transmembrane region" description="Helical" evidence="5">
    <location>
        <begin position="40"/>
        <end position="62"/>
    </location>
</feature>